<dbReference type="InterPro" id="IPR001789">
    <property type="entry name" value="Sig_transdc_resp-reg_receiver"/>
</dbReference>
<evidence type="ECO:0000256" key="3">
    <source>
        <dbReference type="PROSITE-ProRule" id="PRU00169"/>
    </source>
</evidence>
<evidence type="ECO:0000256" key="4">
    <source>
        <dbReference type="SAM" id="Phobius"/>
    </source>
</evidence>
<feature type="domain" description="Response regulatory" evidence="5">
    <location>
        <begin position="12"/>
        <end position="129"/>
    </location>
</feature>
<dbReference type="eggNOG" id="ENOG502ZVD4">
    <property type="taxonomic scope" value="Bacteria"/>
</dbReference>
<dbReference type="Gene3D" id="3.40.50.2300">
    <property type="match status" value="1"/>
</dbReference>
<evidence type="ECO:0000259" key="5">
    <source>
        <dbReference type="PROSITE" id="PS50110"/>
    </source>
</evidence>
<dbReference type="PROSITE" id="PS50110">
    <property type="entry name" value="RESPONSE_REGULATORY"/>
    <property type="match status" value="1"/>
</dbReference>
<reference evidence="6 7" key="1">
    <citation type="journal article" date="2014" name="Genome Announc.">
        <title>Complete Genome Sequence of Amino Acid-Utilizing Eubacterium acidaminophilum al-2 (DSM 3953).</title>
        <authorList>
            <person name="Poehlein A."/>
            <person name="Andreesen J.R."/>
            <person name="Daniel R."/>
        </authorList>
    </citation>
    <scope>NUCLEOTIDE SEQUENCE [LARGE SCALE GENOMIC DNA]</scope>
    <source>
        <strain evidence="6 7">DSM 3953</strain>
        <plasmid evidence="7">Plasmid EAL2_808p</plasmid>
    </source>
</reference>
<dbReference type="HOGENOM" id="CLU_1132259_0_0_9"/>
<comment type="caution">
    <text evidence="3">Lacks conserved residue(s) required for the propagation of feature annotation.</text>
</comment>
<dbReference type="Proteomes" id="UP000019591">
    <property type="component" value="Plasmid EAL2_808p"/>
</dbReference>
<dbReference type="GO" id="GO:0000160">
    <property type="term" value="P:phosphorelay signal transduction system"/>
    <property type="evidence" value="ECO:0007669"/>
    <property type="project" value="InterPro"/>
</dbReference>
<dbReference type="EMBL" id="CP007453">
    <property type="protein sequence ID" value="AHM58122.1"/>
    <property type="molecule type" value="Genomic_DNA"/>
</dbReference>
<keyword evidence="7" id="KW-1185">Reference proteome</keyword>
<evidence type="ECO:0000256" key="1">
    <source>
        <dbReference type="ARBA" id="ARBA00018672"/>
    </source>
</evidence>
<evidence type="ECO:0000313" key="7">
    <source>
        <dbReference type="Proteomes" id="UP000019591"/>
    </source>
</evidence>
<keyword evidence="6" id="KW-0614">Plasmid</keyword>
<dbReference type="KEGG" id="eac:EAL2_808p06190"/>
<dbReference type="SUPFAM" id="SSF52172">
    <property type="entry name" value="CheY-like"/>
    <property type="match status" value="1"/>
</dbReference>
<accession>W8TPV3</accession>
<comment type="function">
    <text evidence="2">May play the central regulatory role in sporulation. It may be an element of the effector pathway responsible for the activation of sporulation genes in response to nutritional stress. Spo0A may act in concert with spo0H (a sigma factor) to control the expression of some genes that are critical to the sporulation process.</text>
</comment>
<name>W8TPV3_PEPAC</name>
<sequence>MKSGIGWWHIVRILMVNNQIFSFEDMGGFLKENKIEGSVVCCVPGALALDIAAKCDVDMSILYVNKNNIHEAAEFLKDIKEANPELYNMAMVQPENFGSLGEDLENLIDDYIAVPIDPNELSLRLRKVKRLGERTNEDVKPLLLQEELDEILQGKQVQKESACTASEATALDQALFENEETAELTPDSIDAGLLDLRASCKAGNTAREKNLNRYLLIGAGVVLITLMAFLFSQGKLTGLISAIFG</sequence>
<dbReference type="AlphaFoldDB" id="W8TPV3"/>
<keyword evidence="4" id="KW-0472">Membrane</keyword>
<gene>
    <name evidence="6" type="ORF">EAL2_808p06190</name>
</gene>
<feature type="transmembrane region" description="Helical" evidence="4">
    <location>
        <begin position="214"/>
        <end position="231"/>
    </location>
</feature>
<keyword evidence="4" id="KW-1133">Transmembrane helix</keyword>
<protein>
    <recommendedName>
        <fullName evidence="1">Stage 0 sporulation protein A homolog</fullName>
    </recommendedName>
</protein>
<dbReference type="PATRIC" id="fig|1286171.3.peg.2804"/>
<keyword evidence="4" id="KW-0812">Transmembrane</keyword>
<geneLocation type="plasmid" evidence="6 7">
    <name>EAL2_808p</name>
</geneLocation>
<evidence type="ECO:0000256" key="2">
    <source>
        <dbReference type="ARBA" id="ARBA00024867"/>
    </source>
</evidence>
<proteinExistence type="predicted"/>
<dbReference type="InterPro" id="IPR011006">
    <property type="entry name" value="CheY-like_superfamily"/>
</dbReference>
<organism evidence="6 7">
    <name type="scientific">Peptoclostridium acidaminophilum DSM 3953</name>
    <dbReference type="NCBI Taxonomy" id="1286171"/>
    <lineage>
        <taxon>Bacteria</taxon>
        <taxon>Bacillati</taxon>
        <taxon>Bacillota</taxon>
        <taxon>Clostridia</taxon>
        <taxon>Peptostreptococcales</taxon>
        <taxon>Peptoclostridiaceae</taxon>
        <taxon>Peptoclostridium</taxon>
    </lineage>
</organism>
<evidence type="ECO:0000313" key="6">
    <source>
        <dbReference type="EMBL" id="AHM58122.1"/>
    </source>
</evidence>